<dbReference type="Proteomes" id="UP000253077">
    <property type="component" value="Unassembled WGS sequence"/>
</dbReference>
<dbReference type="GeneID" id="93849045"/>
<dbReference type="Proteomes" id="UP000318231">
    <property type="component" value="Chromosome"/>
</dbReference>
<dbReference type="AlphaFoldDB" id="A0AAP9ACQ4"/>
<protein>
    <submittedName>
        <fullName evidence="3">Helix-turn-helix transcriptional regulator</fullName>
    </submittedName>
    <submittedName>
        <fullName evidence="4">XRE family transcriptional regulator</fullName>
    </submittedName>
</protein>
<dbReference type="SMART" id="SM00530">
    <property type="entry name" value="HTH_XRE"/>
    <property type="match status" value="1"/>
</dbReference>
<evidence type="ECO:0000313" key="5">
    <source>
        <dbReference type="Proteomes" id="UP000253077"/>
    </source>
</evidence>
<proteinExistence type="predicted"/>
<reference evidence="3 6" key="2">
    <citation type="submission" date="2019-07" db="EMBL/GenBank/DDBJ databases">
        <title>Comparative genomics of three clinical Ureaplasma species: analysis of their core genomes and virulence factors.</title>
        <authorList>
            <person name="Yang T."/>
            <person name="Zhang Y."/>
            <person name="Li X."/>
            <person name="Kong Y."/>
            <person name="Yu H."/>
            <person name="Ruan Z."/>
            <person name="Xie X."/>
            <person name="Zhang J."/>
        </authorList>
    </citation>
    <scope>NUCLEOTIDE SEQUENCE [LARGE SCALE GENOMIC DNA]</scope>
    <source>
        <strain evidence="3 6">132</strain>
    </source>
</reference>
<reference evidence="4 5" key="1">
    <citation type="submission" date="2018-07" db="EMBL/GenBank/DDBJ databases">
        <title>Ureaplasma urealyticum 1000 the multidrug-resistant clinical isolate obtained from scrapings of the urogenital tract of a woman with inflammatory diseases of the reproductive organs.</title>
        <authorList>
            <person name="Kolesnikova E.A."/>
            <person name="Alekseeva A.E."/>
            <person name="Brusnigina N.F."/>
            <person name="Makhova M.A."/>
        </authorList>
    </citation>
    <scope>NUCLEOTIDE SEQUENCE [LARGE SCALE GENOMIC DNA]</scope>
    <source>
        <strain evidence="4 5">1000</strain>
    </source>
</reference>
<evidence type="ECO:0000313" key="4">
    <source>
        <dbReference type="EMBL" id="RCJ00551.1"/>
    </source>
</evidence>
<dbReference type="InterPro" id="IPR010982">
    <property type="entry name" value="Lambda_DNA-bd_dom_sf"/>
</dbReference>
<dbReference type="CDD" id="cd00093">
    <property type="entry name" value="HTH_XRE"/>
    <property type="match status" value="1"/>
</dbReference>
<dbReference type="EMBL" id="QOKT01000027">
    <property type="protein sequence ID" value="RCJ00551.1"/>
    <property type="molecule type" value="Genomic_DNA"/>
</dbReference>
<sequence length="74" mass="8461">MALSYNKLWKLLIDKEINKTDLAKLTGLSKSTIAKLSKGENINTEVLERICIALKCDIEDIVELKESNQWKILK</sequence>
<name>A0AAP9ACQ4_UREUR</name>
<dbReference type="InterPro" id="IPR001387">
    <property type="entry name" value="Cro/C1-type_HTH"/>
</dbReference>
<dbReference type="Pfam" id="PF13443">
    <property type="entry name" value="HTH_26"/>
    <property type="match status" value="1"/>
</dbReference>
<dbReference type="Proteomes" id="UP001201240">
    <property type="component" value="Unassembled WGS sequence"/>
</dbReference>
<evidence type="ECO:0000259" key="1">
    <source>
        <dbReference type="PROSITE" id="PS50943"/>
    </source>
</evidence>
<evidence type="ECO:0000313" key="3">
    <source>
        <dbReference type="EMBL" id="QDI65092.1"/>
    </source>
</evidence>
<organism evidence="3 6">
    <name type="scientific">Ureaplasma urealyticum</name>
    <name type="common">Ureaplasma urealyticum biotype 2</name>
    <dbReference type="NCBI Taxonomy" id="2130"/>
    <lineage>
        <taxon>Bacteria</taxon>
        <taxon>Bacillati</taxon>
        <taxon>Mycoplasmatota</taxon>
        <taxon>Mycoplasmoidales</taxon>
        <taxon>Mycoplasmoidaceae</taxon>
        <taxon>Ureaplasma</taxon>
    </lineage>
</organism>
<evidence type="ECO:0000313" key="2">
    <source>
        <dbReference type="EMBL" id="MCF1349190.1"/>
    </source>
</evidence>
<dbReference type="EMBL" id="CP041200">
    <property type="protein sequence ID" value="QDI65092.1"/>
    <property type="molecule type" value="Genomic_DNA"/>
</dbReference>
<feature type="domain" description="HTH cro/C1-type" evidence="1">
    <location>
        <begin position="8"/>
        <end position="61"/>
    </location>
</feature>
<dbReference type="EMBL" id="JAJBIS010000001">
    <property type="protein sequence ID" value="MCF1349190.1"/>
    <property type="molecule type" value="Genomic_DNA"/>
</dbReference>
<dbReference type="SUPFAM" id="SSF47413">
    <property type="entry name" value="lambda repressor-like DNA-binding domains"/>
    <property type="match status" value="1"/>
</dbReference>
<dbReference type="Gene3D" id="1.10.260.40">
    <property type="entry name" value="lambda repressor-like DNA-binding domains"/>
    <property type="match status" value="1"/>
</dbReference>
<gene>
    <name evidence="4" type="ORF">DSQ42_02945</name>
    <name evidence="3" type="ORF">FJM05_02810</name>
    <name evidence="2" type="ORF">LH652_02710</name>
</gene>
<dbReference type="REBASE" id="353526">
    <property type="entry name" value="C.Uur132ORF2815P"/>
</dbReference>
<dbReference type="PROSITE" id="PS50943">
    <property type="entry name" value="HTH_CROC1"/>
    <property type="match status" value="1"/>
</dbReference>
<evidence type="ECO:0000313" key="7">
    <source>
        <dbReference type="Proteomes" id="UP001201240"/>
    </source>
</evidence>
<evidence type="ECO:0000313" key="6">
    <source>
        <dbReference type="Proteomes" id="UP000318231"/>
    </source>
</evidence>
<dbReference type="RefSeq" id="WP_016828953.1">
    <property type="nucleotide sequence ID" value="NZ_CAMXZD010000004.1"/>
</dbReference>
<reference evidence="2 7" key="3">
    <citation type="submission" date="2021-10" db="EMBL/GenBank/DDBJ databases">
        <title>Sequencing the mobilome of antimicrobial resistant bacterial isolates spanning a range of GC content: The potential of a sustainable low cost, low infrastructure approach for surveillance with Oxford Nanopore sequencing.</title>
        <authorList>
            <person name="Sands K."/>
        </authorList>
    </citation>
    <scope>NUCLEOTIDE SEQUENCE [LARGE SCALE GENOMIC DNA]</scope>
    <source>
        <strain evidence="2 7">MIN-202</strain>
    </source>
</reference>
<accession>A0AAP9ACQ4</accession>
<dbReference type="GO" id="GO:0003677">
    <property type="term" value="F:DNA binding"/>
    <property type="evidence" value="ECO:0007669"/>
    <property type="project" value="InterPro"/>
</dbReference>